<dbReference type="InterPro" id="IPR015500">
    <property type="entry name" value="Peptidase_S8_subtilisin-rel"/>
</dbReference>
<dbReference type="InterPro" id="IPR050131">
    <property type="entry name" value="Peptidase_S8_subtilisin-like"/>
</dbReference>
<dbReference type="InterPro" id="IPR034084">
    <property type="entry name" value="Thermitase-like_dom"/>
</dbReference>
<proteinExistence type="inferred from homology"/>
<comment type="similarity">
    <text evidence="3 9 10">Belongs to the peptidase S8 family.</text>
</comment>
<dbReference type="PANTHER" id="PTHR43806">
    <property type="entry name" value="PEPTIDASE S8"/>
    <property type="match status" value="1"/>
</dbReference>
<feature type="chain" id="PRO_5039298858" evidence="11">
    <location>
        <begin position="24"/>
        <end position="1028"/>
    </location>
</feature>
<dbReference type="AlphaFoldDB" id="A0A5D4TLJ3"/>
<dbReference type="Gene3D" id="2.60.40.10">
    <property type="entry name" value="Immunoglobulins"/>
    <property type="match status" value="3"/>
</dbReference>
<dbReference type="InterPro" id="IPR023828">
    <property type="entry name" value="Peptidase_S8_Ser-AS"/>
</dbReference>
<accession>A0A5D4TLJ3</accession>
<feature type="domain" description="Bacterial Ig" evidence="13">
    <location>
        <begin position="641"/>
        <end position="721"/>
    </location>
</feature>
<evidence type="ECO:0000256" key="10">
    <source>
        <dbReference type="RuleBase" id="RU003355"/>
    </source>
</evidence>
<evidence type="ECO:0000259" key="12">
    <source>
        <dbReference type="Pfam" id="PF00082"/>
    </source>
</evidence>
<keyword evidence="4" id="KW-0964">Secreted</keyword>
<dbReference type="Pfam" id="PF17936">
    <property type="entry name" value="Big_6"/>
    <property type="match status" value="3"/>
</dbReference>
<dbReference type="InterPro" id="IPR000209">
    <property type="entry name" value="Peptidase_S8/S53_dom"/>
</dbReference>
<comment type="caution">
    <text evidence="14">The sequence shown here is derived from an EMBL/GenBank/DDBJ whole genome shotgun (WGS) entry which is preliminary data.</text>
</comment>
<dbReference type="InterPro" id="IPR041498">
    <property type="entry name" value="Big_6"/>
</dbReference>
<feature type="active site" description="Charge relay system" evidence="9">
    <location>
        <position position="331"/>
    </location>
</feature>
<dbReference type="PROSITE" id="PS51892">
    <property type="entry name" value="SUBTILASE"/>
    <property type="match status" value="1"/>
</dbReference>
<dbReference type="Proteomes" id="UP000325054">
    <property type="component" value="Unassembled WGS sequence"/>
</dbReference>
<dbReference type="PANTHER" id="PTHR43806:SF11">
    <property type="entry name" value="CEREVISIN-RELATED"/>
    <property type="match status" value="1"/>
</dbReference>
<reference evidence="14 15" key="1">
    <citation type="submission" date="2019-08" db="EMBL/GenBank/DDBJ databases">
        <title>Bacillus genomes from the desert of Cuatro Cienegas, Coahuila.</title>
        <authorList>
            <person name="Olmedo-Alvarez G."/>
        </authorList>
    </citation>
    <scope>NUCLEOTIDE SEQUENCE [LARGE SCALE GENOMIC DNA]</scope>
    <source>
        <strain evidence="14 15">CH451a_14T</strain>
    </source>
</reference>
<dbReference type="GO" id="GO:0005576">
    <property type="term" value="C:extracellular region"/>
    <property type="evidence" value="ECO:0007669"/>
    <property type="project" value="UniProtKB-SubCell"/>
</dbReference>
<dbReference type="RefSeq" id="WP_148992498.1">
    <property type="nucleotide sequence ID" value="NZ_VTEW01000015.1"/>
</dbReference>
<keyword evidence="8" id="KW-0106">Calcium</keyword>
<dbReference type="Pfam" id="PF04122">
    <property type="entry name" value="CW_binding_2"/>
    <property type="match status" value="3"/>
</dbReference>
<feature type="signal peptide" evidence="11">
    <location>
        <begin position="1"/>
        <end position="23"/>
    </location>
</feature>
<sequence>MKKFLICMLVTVIWIMPFYPVNSADAADSQAKTEKDLPQRVIVQLKKPLQKTGIEAEEYQLLSSKEHTSNPILTMEVPKGQEMEGFLKSLQKNEDVVFAEEDHIIKLAHTPTDPYYSLQWHHETIESEAAWNLTKGSSDVVVAVIDDGVDTAHPELSDKIVSPYDAVYNTATNSKGDHGTHVAGTIASSMDNGIGLAGVAPSASIMPIDVFVGDSAYSSDVIDAIYYAVENGADIINMSLGSDTSSYYYNQAVQYAYNSGVVVIAAAGNDNTSTPSYPASYPNVISVASTNEYDFKSSFSNYGSYIDIAAPGSGIYATYPYGSYGSMSGTSMASPVVAGVAALILANEPGLTNDQVAQRLYDTADDLGVSGKDSFYGNGRVNARKAVGASMHVAPPEVSEVFDYSTYVSGSVETGSDTYIEVSNQDGVIGSGYPAYESYFYISIPKQPAGTTLFITAAVDGTASEAVELTVLDGTAPEAPAVDSVSDRDETVTGSAEDGAEVYVTSGSEVLGSSAAESGSFSVSIAKQTAGTELSVYATDAAGNQSQSSTLTVVDETGPAKPSVNPVGDQSTLITGTTEPHTVIYAAIHSAIVSGTVSDNAGNFSMTINKQTAGTEIEVYAVDEAGNESETVTVIVEDTKAPNQPVVSPITDQDTILKGRAETGALIKVLVDKKEIGTTGTNQAGEFTVEIPKQKAGTVIEVTAIDSAGNRSAVTKVTVQDKKPQLQEVIGKTRYSTAVEVSKQGWEKSNTVFLVNGGAIADGLTATPLASAHDAPILLTQKDQVPAETLAEIKRLGADEVVLVGGTGVVSSEVERNFKNKGYTVSRLGGSTRYETSLFIAKELDKVVDVKEAYLAYGKGEPDALSIAAQSGIKKQPIILVDKKNVPGATYDWLKSEGLAGAYFIGGSAVIDQKIITDMNRITSGDVTGNRISGSNRHDTNAKVIRKFYTDTNYSTIMIAKSETEKLVDALSAGPLAAKAGVPVLLVSESGLESSQVSVLQTKQTTQVHQIGGGINQKVIQQVIEYVN</sequence>
<evidence type="ECO:0000313" key="14">
    <source>
        <dbReference type="EMBL" id="TYS75799.1"/>
    </source>
</evidence>
<feature type="domain" description="Peptidase S8/S53" evidence="12">
    <location>
        <begin position="138"/>
        <end position="379"/>
    </location>
</feature>
<evidence type="ECO:0000256" key="2">
    <source>
        <dbReference type="ARBA" id="ARBA00004613"/>
    </source>
</evidence>
<keyword evidence="6 9" id="KW-0378">Hydrolase</keyword>
<dbReference type="OrthoDB" id="9798386at2"/>
<feature type="domain" description="Bacterial Ig" evidence="13">
    <location>
        <begin position="476"/>
        <end position="555"/>
    </location>
</feature>
<dbReference type="InterPro" id="IPR022398">
    <property type="entry name" value="Peptidase_S8_His-AS"/>
</dbReference>
<protein>
    <submittedName>
        <fullName evidence="14">S8 family serine peptidase</fullName>
    </submittedName>
</protein>
<evidence type="ECO:0000256" key="11">
    <source>
        <dbReference type="SAM" id="SignalP"/>
    </source>
</evidence>
<keyword evidence="5 9" id="KW-0645">Protease</keyword>
<dbReference type="InterPro" id="IPR023827">
    <property type="entry name" value="Peptidase_S8_Asp-AS"/>
</dbReference>
<feature type="active site" description="Charge relay system" evidence="9">
    <location>
        <position position="178"/>
    </location>
</feature>
<feature type="active site" description="Charge relay system" evidence="9">
    <location>
        <position position="146"/>
    </location>
</feature>
<evidence type="ECO:0000256" key="3">
    <source>
        <dbReference type="ARBA" id="ARBA00011073"/>
    </source>
</evidence>
<dbReference type="PRINTS" id="PR00723">
    <property type="entry name" value="SUBTILISIN"/>
</dbReference>
<feature type="domain" description="Bacterial Ig" evidence="13">
    <location>
        <begin position="559"/>
        <end position="638"/>
    </location>
</feature>
<dbReference type="PROSITE" id="PS00138">
    <property type="entry name" value="SUBTILASE_SER"/>
    <property type="match status" value="1"/>
</dbReference>
<dbReference type="InterPro" id="IPR013783">
    <property type="entry name" value="Ig-like_fold"/>
</dbReference>
<dbReference type="PROSITE" id="PS00137">
    <property type="entry name" value="SUBTILASE_HIS"/>
    <property type="match status" value="1"/>
</dbReference>
<keyword evidence="7 9" id="KW-0720">Serine protease</keyword>
<gene>
    <name evidence="14" type="ORF">FZC80_16485</name>
</gene>
<dbReference type="Pfam" id="PF00082">
    <property type="entry name" value="Peptidase_S8"/>
    <property type="match status" value="1"/>
</dbReference>
<evidence type="ECO:0000313" key="15">
    <source>
        <dbReference type="Proteomes" id="UP000325054"/>
    </source>
</evidence>
<evidence type="ECO:0000256" key="8">
    <source>
        <dbReference type="ARBA" id="ARBA00022837"/>
    </source>
</evidence>
<keyword evidence="11" id="KW-0732">Signal</keyword>
<comment type="subcellular location">
    <subcellularLocation>
        <location evidence="2">Secreted</location>
    </subcellularLocation>
</comment>
<evidence type="ECO:0000259" key="13">
    <source>
        <dbReference type="Pfam" id="PF17936"/>
    </source>
</evidence>
<evidence type="ECO:0000256" key="9">
    <source>
        <dbReference type="PROSITE-ProRule" id="PRU01240"/>
    </source>
</evidence>
<dbReference type="GO" id="GO:0004252">
    <property type="term" value="F:serine-type endopeptidase activity"/>
    <property type="evidence" value="ECO:0007669"/>
    <property type="project" value="UniProtKB-UniRule"/>
</dbReference>
<dbReference type="CDD" id="cd07484">
    <property type="entry name" value="Peptidases_S8_Thermitase_like"/>
    <property type="match status" value="1"/>
</dbReference>
<organism evidence="14 15">
    <name type="scientific">Rossellomorea aquimaris</name>
    <dbReference type="NCBI Taxonomy" id="189382"/>
    <lineage>
        <taxon>Bacteria</taxon>
        <taxon>Bacillati</taxon>
        <taxon>Bacillota</taxon>
        <taxon>Bacilli</taxon>
        <taxon>Bacillales</taxon>
        <taxon>Bacillaceae</taxon>
        <taxon>Rossellomorea</taxon>
    </lineage>
</organism>
<evidence type="ECO:0000256" key="5">
    <source>
        <dbReference type="ARBA" id="ARBA00022670"/>
    </source>
</evidence>
<dbReference type="InterPro" id="IPR036852">
    <property type="entry name" value="Peptidase_S8/S53_dom_sf"/>
</dbReference>
<name>A0A5D4TLJ3_9BACI</name>
<dbReference type="Gene3D" id="3.40.50.200">
    <property type="entry name" value="Peptidase S8/S53 domain"/>
    <property type="match status" value="1"/>
</dbReference>
<dbReference type="PROSITE" id="PS00136">
    <property type="entry name" value="SUBTILASE_ASP"/>
    <property type="match status" value="1"/>
</dbReference>
<dbReference type="Gene3D" id="3.40.50.12090">
    <property type="match status" value="2"/>
</dbReference>
<comment type="cofactor">
    <cofactor evidence="1">
        <name>Ca(2+)</name>
        <dbReference type="ChEBI" id="CHEBI:29108"/>
    </cofactor>
</comment>
<dbReference type="SUPFAM" id="SSF52743">
    <property type="entry name" value="Subtilisin-like"/>
    <property type="match status" value="1"/>
</dbReference>
<evidence type="ECO:0000256" key="1">
    <source>
        <dbReference type="ARBA" id="ARBA00001913"/>
    </source>
</evidence>
<evidence type="ECO:0000256" key="6">
    <source>
        <dbReference type="ARBA" id="ARBA00022801"/>
    </source>
</evidence>
<evidence type="ECO:0000256" key="7">
    <source>
        <dbReference type="ARBA" id="ARBA00022825"/>
    </source>
</evidence>
<evidence type="ECO:0000256" key="4">
    <source>
        <dbReference type="ARBA" id="ARBA00022525"/>
    </source>
</evidence>
<dbReference type="EMBL" id="VTEW01000015">
    <property type="protein sequence ID" value="TYS75799.1"/>
    <property type="molecule type" value="Genomic_DNA"/>
</dbReference>
<dbReference type="GO" id="GO:0006508">
    <property type="term" value="P:proteolysis"/>
    <property type="evidence" value="ECO:0007669"/>
    <property type="project" value="UniProtKB-KW"/>
</dbReference>
<dbReference type="InterPro" id="IPR007253">
    <property type="entry name" value="Cell_wall-bd_2"/>
</dbReference>